<evidence type="ECO:0000313" key="4">
    <source>
        <dbReference type="Proteomes" id="UP001596047"/>
    </source>
</evidence>
<sequence>MDKVYKLAVVGCGDVAQKGHFPSFSNNPRVQVIAVSDIDPVKAEQTARQNNVSTWSADYKEILSRGDVDAVFVLTPPHVSAKISIHALQMGKDVFCEKPMAIDMKEAIQVKEAIRLSGRKLQVGFKNIFSPLMEKLKQRIKEGWFGSPLVYRISSFDEVYNLEDPEHYHRIIGTHLAHGSPMIHEGAHIADWMRWFTDSSPPRRVMAIGSKSQAEFPKTNYTSALVEMSNGDVAQLECAWLFPDFFPGSITVMGAKGVANMSRAHKSLTFRDGKNEEVVHMTEDWNTICFKKQLDYFVRCLDDNIAPVPGLEEGIYSIRLTHAMENSLLSGEIVSFDL</sequence>
<evidence type="ECO:0000313" key="3">
    <source>
        <dbReference type="EMBL" id="MFC5650542.1"/>
    </source>
</evidence>
<dbReference type="Pfam" id="PF01408">
    <property type="entry name" value="GFO_IDH_MocA"/>
    <property type="match status" value="1"/>
</dbReference>
<dbReference type="PANTHER" id="PTHR43377:SF1">
    <property type="entry name" value="BILIVERDIN REDUCTASE A"/>
    <property type="match status" value="1"/>
</dbReference>
<dbReference type="EMBL" id="JBHSOW010000058">
    <property type="protein sequence ID" value="MFC5650542.1"/>
    <property type="molecule type" value="Genomic_DNA"/>
</dbReference>
<dbReference type="InterPro" id="IPR055170">
    <property type="entry name" value="GFO_IDH_MocA-like_dom"/>
</dbReference>
<organism evidence="3 4">
    <name type="scientific">Paenibacillus solisilvae</name>
    <dbReference type="NCBI Taxonomy" id="2486751"/>
    <lineage>
        <taxon>Bacteria</taxon>
        <taxon>Bacillati</taxon>
        <taxon>Bacillota</taxon>
        <taxon>Bacilli</taxon>
        <taxon>Bacillales</taxon>
        <taxon>Paenibacillaceae</taxon>
        <taxon>Paenibacillus</taxon>
    </lineage>
</organism>
<accession>A0ABW0VXF5</accession>
<protein>
    <submittedName>
        <fullName evidence="3">Gfo/Idh/MocA family protein</fullName>
    </submittedName>
</protein>
<comment type="caution">
    <text evidence="3">The sequence shown here is derived from an EMBL/GenBank/DDBJ whole genome shotgun (WGS) entry which is preliminary data.</text>
</comment>
<dbReference type="RefSeq" id="WP_379189105.1">
    <property type="nucleotide sequence ID" value="NZ_JBHSOW010000058.1"/>
</dbReference>
<dbReference type="Gene3D" id="3.40.50.720">
    <property type="entry name" value="NAD(P)-binding Rossmann-like Domain"/>
    <property type="match status" value="1"/>
</dbReference>
<evidence type="ECO:0000259" key="2">
    <source>
        <dbReference type="Pfam" id="PF22725"/>
    </source>
</evidence>
<feature type="domain" description="Gfo/Idh/MocA-like oxidoreductase N-terminal" evidence="1">
    <location>
        <begin position="6"/>
        <end position="125"/>
    </location>
</feature>
<dbReference type="SUPFAM" id="SSF55347">
    <property type="entry name" value="Glyceraldehyde-3-phosphate dehydrogenase-like, C-terminal domain"/>
    <property type="match status" value="1"/>
</dbReference>
<dbReference type="InterPro" id="IPR000683">
    <property type="entry name" value="Gfo/Idh/MocA-like_OxRdtase_N"/>
</dbReference>
<reference evidence="4" key="1">
    <citation type="journal article" date="2019" name="Int. J. Syst. Evol. Microbiol.">
        <title>The Global Catalogue of Microorganisms (GCM) 10K type strain sequencing project: providing services to taxonomists for standard genome sequencing and annotation.</title>
        <authorList>
            <consortium name="The Broad Institute Genomics Platform"/>
            <consortium name="The Broad Institute Genome Sequencing Center for Infectious Disease"/>
            <person name="Wu L."/>
            <person name="Ma J."/>
        </authorList>
    </citation>
    <scope>NUCLEOTIDE SEQUENCE [LARGE SCALE GENOMIC DNA]</scope>
    <source>
        <strain evidence="4">CGMCC 1.3240</strain>
    </source>
</reference>
<dbReference type="InterPro" id="IPR036291">
    <property type="entry name" value="NAD(P)-bd_dom_sf"/>
</dbReference>
<keyword evidence="4" id="KW-1185">Reference proteome</keyword>
<feature type="domain" description="GFO/IDH/MocA-like oxidoreductase" evidence="2">
    <location>
        <begin position="134"/>
        <end position="258"/>
    </location>
</feature>
<dbReference type="PANTHER" id="PTHR43377">
    <property type="entry name" value="BILIVERDIN REDUCTASE A"/>
    <property type="match status" value="1"/>
</dbReference>
<dbReference type="SUPFAM" id="SSF51735">
    <property type="entry name" value="NAD(P)-binding Rossmann-fold domains"/>
    <property type="match status" value="1"/>
</dbReference>
<dbReference type="Pfam" id="PF22725">
    <property type="entry name" value="GFO_IDH_MocA_C3"/>
    <property type="match status" value="1"/>
</dbReference>
<proteinExistence type="predicted"/>
<dbReference type="Proteomes" id="UP001596047">
    <property type="component" value="Unassembled WGS sequence"/>
</dbReference>
<name>A0ABW0VXF5_9BACL</name>
<evidence type="ECO:0000259" key="1">
    <source>
        <dbReference type="Pfam" id="PF01408"/>
    </source>
</evidence>
<dbReference type="Gene3D" id="3.30.360.10">
    <property type="entry name" value="Dihydrodipicolinate Reductase, domain 2"/>
    <property type="match status" value="1"/>
</dbReference>
<dbReference type="InterPro" id="IPR051450">
    <property type="entry name" value="Gfo/Idh/MocA_Oxidoreductases"/>
</dbReference>
<gene>
    <name evidence="3" type="ORF">ACFPYJ_15705</name>
</gene>